<accession>A0A895YEB9</accession>
<keyword evidence="1" id="KW-1133">Transmembrane helix</keyword>
<gene>
    <name evidence="2" type="ORF">JQS43_19595</name>
</gene>
<dbReference type="Proteomes" id="UP000662857">
    <property type="component" value="Chromosome"/>
</dbReference>
<dbReference type="AlphaFoldDB" id="A0A895YEB9"/>
<dbReference type="EMBL" id="CP070499">
    <property type="protein sequence ID" value="QSB13749.1"/>
    <property type="molecule type" value="Genomic_DNA"/>
</dbReference>
<proteinExistence type="predicted"/>
<keyword evidence="3" id="KW-1185">Reference proteome</keyword>
<protein>
    <submittedName>
        <fullName evidence="2">Uncharacterized protein</fullName>
    </submittedName>
</protein>
<sequence>MTEKDLPDEIALMQQSWHGWGSPVGVGLGLGLVVASLAAVVVTFRRRPRRP</sequence>
<evidence type="ECO:0000313" key="2">
    <source>
        <dbReference type="EMBL" id="QSB13749.1"/>
    </source>
</evidence>
<name>A0A895YEB9_9ACTN</name>
<feature type="transmembrane region" description="Helical" evidence="1">
    <location>
        <begin position="20"/>
        <end position="44"/>
    </location>
</feature>
<organism evidence="2 3">
    <name type="scientific">Natronosporangium hydrolyticum</name>
    <dbReference type="NCBI Taxonomy" id="2811111"/>
    <lineage>
        <taxon>Bacteria</taxon>
        <taxon>Bacillati</taxon>
        <taxon>Actinomycetota</taxon>
        <taxon>Actinomycetes</taxon>
        <taxon>Micromonosporales</taxon>
        <taxon>Micromonosporaceae</taxon>
        <taxon>Natronosporangium</taxon>
    </lineage>
</organism>
<keyword evidence="1" id="KW-0812">Transmembrane</keyword>
<evidence type="ECO:0000313" key="3">
    <source>
        <dbReference type="Proteomes" id="UP000662857"/>
    </source>
</evidence>
<reference evidence="2" key="1">
    <citation type="submission" date="2021-02" db="EMBL/GenBank/DDBJ databases">
        <title>Natrosporangium hydrolyticum gen. nov., sp. nov, a haloalkaliphilic actinobacterium from a soda solonchak soil.</title>
        <authorList>
            <person name="Sorokin D.Y."/>
            <person name="Khijniak T.V."/>
            <person name="Zakharycheva A.P."/>
            <person name="Boueva O.V."/>
            <person name="Ariskina E.V."/>
            <person name="Hahnke R.L."/>
            <person name="Bunk B."/>
            <person name="Sproer C."/>
            <person name="Schumann P."/>
            <person name="Evtushenko L.I."/>
            <person name="Kublanov I.V."/>
        </authorList>
    </citation>
    <scope>NUCLEOTIDE SEQUENCE</scope>
    <source>
        <strain evidence="2">DSM 106523</strain>
    </source>
</reference>
<dbReference type="RefSeq" id="WP_239675855.1">
    <property type="nucleotide sequence ID" value="NZ_CP070499.1"/>
</dbReference>
<evidence type="ECO:0000256" key="1">
    <source>
        <dbReference type="SAM" id="Phobius"/>
    </source>
</evidence>
<dbReference type="KEGG" id="nhy:JQS43_19595"/>
<keyword evidence="1" id="KW-0472">Membrane</keyword>